<organism evidence="3 4">
    <name type="scientific">Pandoraea aquatica</name>
    <dbReference type="NCBI Taxonomy" id="2508290"/>
    <lineage>
        <taxon>Bacteria</taxon>
        <taxon>Pseudomonadati</taxon>
        <taxon>Pseudomonadota</taxon>
        <taxon>Betaproteobacteria</taxon>
        <taxon>Burkholderiales</taxon>
        <taxon>Burkholderiaceae</taxon>
        <taxon>Pandoraea</taxon>
    </lineage>
</organism>
<dbReference type="OrthoDB" id="5559625at2"/>
<gene>
    <name evidence="3" type="ORF">PAQ31011_05100</name>
</gene>
<dbReference type="SUPFAM" id="SSF52833">
    <property type="entry name" value="Thioredoxin-like"/>
    <property type="match status" value="1"/>
</dbReference>
<dbReference type="EMBL" id="CABPSN010000012">
    <property type="protein sequence ID" value="VVE56384.1"/>
    <property type="molecule type" value="Genomic_DNA"/>
</dbReference>
<dbReference type="InterPro" id="IPR036249">
    <property type="entry name" value="Thioredoxin-like_sf"/>
</dbReference>
<evidence type="ECO:0000256" key="1">
    <source>
        <dbReference type="SAM" id="MobiDB-lite"/>
    </source>
</evidence>
<keyword evidence="2" id="KW-0732">Signal</keyword>
<dbReference type="Pfam" id="PF13728">
    <property type="entry name" value="TraF"/>
    <property type="match status" value="1"/>
</dbReference>
<dbReference type="Proteomes" id="UP000366819">
    <property type="component" value="Unassembled WGS sequence"/>
</dbReference>
<evidence type="ECO:0000313" key="4">
    <source>
        <dbReference type="Proteomes" id="UP000366819"/>
    </source>
</evidence>
<reference evidence="3 4" key="1">
    <citation type="submission" date="2019-08" db="EMBL/GenBank/DDBJ databases">
        <authorList>
            <person name="Peeters C."/>
        </authorList>
    </citation>
    <scope>NUCLEOTIDE SEQUENCE [LARGE SCALE GENOMIC DNA]</scope>
    <source>
        <strain evidence="3 4">LMG 31011</strain>
    </source>
</reference>
<accession>A0A5E4Z5J7</accession>
<protein>
    <submittedName>
        <fullName evidence="3">Conjugal transfer protein TraF</fullName>
    </submittedName>
</protein>
<sequence length="329" mass="36083">MPATHNLLMTALLALVAATVSFGAVGQQYTSRGDDYGNAFVNYQPYVVPGQPDAADEKAPAPAPTAPKTESAPKADGKQSVNVEFLRKAYPMLEERAIDNPTDENVSAYMYAKRIVMDKAQRFSEAVTRVLRKDPVLDENNRVPYASTGALAVRNANYQAQQKAVQEMAKTGGLVVFVDGTCRFCAMEIPVLERLKAAYGLEHVVISLDGAKPNGFKGKLLPDNGLFHKLGLKLTPSIVYVPRPQAYTGHSDPNQYLVVSQGFYAEDELTKLIAFAGHDTKLLSADVMRDLDVWDRGVATNTDLKGLKLDPNEPGTFREVLQPYLLKQY</sequence>
<feature type="region of interest" description="Disordered" evidence="1">
    <location>
        <begin position="51"/>
        <end position="79"/>
    </location>
</feature>
<keyword evidence="4" id="KW-1185">Reference proteome</keyword>
<dbReference type="AlphaFoldDB" id="A0A5E4Z5J7"/>
<proteinExistence type="predicted"/>
<name>A0A5E4Z5J7_9BURK</name>
<dbReference type="InterPro" id="IPR039555">
    <property type="entry name" value="TraF/TrbB"/>
</dbReference>
<feature type="chain" id="PRO_5023095738" evidence="2">
    <location>
        <begin position="24"/>
        <end position="329"/>
    </location>
</feature>
<evidence type="ECO:0000256" key="2">
    <source>
        <dbReference type="SAM" id="SignalP"/>
    </source>
</evidence>
<evidence type="ECO:0000313" key="3">
    <source>
        <dbReference type="EMBL" id="VVE56384.1"/>
    </source>
</evidence>
<feature type="signal peptide" evidence="2">
    <location>
        <begin position="1"/>
        <end position="23"/>
    </location>
</feature>